<evidence type="ECO:0000313" key="2">
    <source>
        <dbReference type="EMBL" id="TSJ72812.1"/>
    </source>
</evidence>
<proteinExistence type="predicted"/>
<dbReference type="RefSeq" id="WP_154880088.1">
    <property type="nucleotide sequence ID" value="NZ_JAADJX010000001.1"/>
</dbReference>
<organism evidence="2 3">
    <name type="scientific">Corynebacterium godavarianum</name>
    <dbReference type="NCBI Taxonomy" id="2054421"/>
    <lineage>
        <taxon>Bacteria</taxon>
        <taxon>Bacillati</taxon>
        <taxon>Actinomycetota</taxon>
        <taxon>Actinomycetes</taxon>
        <taxon>Mycobacteriales</taxon>
        <taxon>Corynebacteriaceae</taxon>
        <taxon>Corynebacterium</taxon>
    </lineage>
</organism>
<keyword evidence="1" id="KW-0812">Transmembrane</keyword>
<name>A0ABY3DZP8_9CORY</name>
<evidence type="ECO:0000256" key="1">
    <source>
        <dbReference type="SAM" id="Phobius"/>
    </source>
</evidence>
<keyword evidence="3" id="KW-1185">Reference proteome</keyword>
<feature type="transmembrane region" description="Helical" evidence="1">
    <location>
        <begin position="58"/>
        <end position="75"/>
    </location>
</feature>
<sequence>MPRNKRSKYEEKLSIENWNAIYITAIGILAGLVIEYVINWGFTFASEESSVSRWEPLLSAGIWALIIVILALLLLSGTGKKKKLAEEMGTVYYLRAHPQSTLAWHAFQANQLISDALDFKAINRVTPSVDENQTLYDLSEIGTSISRELEQQTNADNEHSRFQIAPDLPWPLAFRLGHQWFPRKRVEMREMTPADPTKLVHWDYTTLAVEHAENTSTTTSSELKARVTEQHGNGSETIRETNFPCTALTTDNVDHEPKRVKLHVQTGLNAGVNNVDTPPVGEAAPYDVVRIVGLKQVNGSDDQGAADAVALREDNAEKPDIPQVDGLELSRTVAYAVAQALTDFPNATIDVVLRVPKTVAFAAGMAITEIEARNGDDTGTNRSTDYWSRLRLLHFANEQFYWLIAHELERENVEKYALAHGEQGDKHGEA</sequence>
<evidence type="ECO:0008006" key="4">
    <source>
        <dbReference type="Google" id="ProtNLM"/>
    </source>
</evidence>
<comment type="caution">
    <text evidence="2">The sequence shown here is derived from an EMBL/GenBank/DDBJ whole genome shotgun (WGS) entry which is preliminary data.</text>
</comment>
<protein>
    <recommendedName>
        <fullName evidence="4">SAVED domain-containing protein</fullName>
    </recommendedName>
</protein>
<reference evidence="2 3" key="1">
    <citation type="submission" date="2019-07" db="EMBL/GenBank/DDBJ databases">
        <title>Draft genome of Corynebacterium godavarianum and other related strains.</title>
        <authorList>
            <person name="Bernier A.-M."/>
            <person name="Bernard K."/>
        </authorList>
    </citation>
    <scope>NUCLEOTIDE SEQUENCE [LARGE SCALE GENOMIC DNA]</scope>
    <source>
        <strain evidence="2 3">LMG 29598</strain>
    </source>
</reference>
<dbReference type="Proteomes" id="UP000320747">
    <property type="component" value="Unassembled WGS sequence"/>
</dbReference>
<feature type="transmembrane region" description="Helical" evidence="1">
    <location>
        <begin position="20"/>
        <end position="38"/>
    </location>
</feature>
<dbReference type="EMBL" id="VMHH01000008">
    <property type="protein sequence ID" value="TSJ72812.1"/>
    <property type="molecule type" value="Genomic_DNA"/>
</dbReference>
<keyword evidence="1" id="KW-0472">Membrane</keyword>
<evidence type="ECO:0000313" key="3">
    <source>
        <dbReference type="Proteomes" id="UP000320747"/>
    </source>
</evidence>
<gene>
    <name evidence="2" type="ORF">FPH17_09190</name>
</gene>
<keyword evidence="1" id="KW-1133">Transmembrane helix</keyword>
<accession>A0ABY3DZP8</accession>